<keyword evidence="6" id="KW-0472">Membrane</keyword>
<keyword evidence="6" id="KW-1133">Transmembrane helix</keyword>
<feature type="compositionally biased region" description="Polar residues" evidence="5">
    <location>
        <begin position="336"/>
        <end position="348"/>
    </location>
</feature>
<feature type="transmembrane region" description="Helical" evidence="6">
    <location>
        <begin position="183"/>
        <end position="202"/>
    </location>
</feature>
<dbReference type="EMBL" id="GEZM01013542">
    <property type="protein sequence ID" value="JAV92494.1"/>
    <property type="molecule type" value="Transcribed_RNA"/>
</dbReference>
<keyword evidence="3" id="KW-0862">Zinc</keyword>
<dbReference type="Pfam" id="PF21362">
    <property type="entry name" value="Sina_RING"/>
    <property type="match status" value="1"/>
</dbReference>
<reference evidence="9 10" key="2">
    <citation type="journal article" date="2018" name="Elife">
        <title>Firefly genomes illuminate parallel origins of bioluminescence in beetles.</title>
        <authorList>
            <person name="Fallon T.R."/>
            <person name="Lower S.E."/>
            <person name="Chang C.H."/>
            <person name="Bessho-Uehara M."/>
            <person name="Martin G.J."/>
            <person name="Bewick A.J."/>
            <person name="Behringer M."/>
            <person name="Debat H.J."/>
            <person name="Wong I."/>
            <person name="Day J.C."/>
            <person name="Suvorov A."/>
            <person name="Silva C.J."/>
            <person name="Stanger-Hall K.F."/>
            <person name="Hall D.W."/>
            <person name="Schmitz R.J."/>
            <person name="Nelson D.R."/>
            <person name="Lewis S.M."/>
            <person name="Shigenobu S."/>
            <person name="Bybee S.M."/>
            <person name="Larracuente A.M."/>
            <person name="Oba Y."/>
            <person name="Weng J.K."/>
        </authorList>
    </citation>
    <scope>NUCLEOTIDE SEQUENCE [LARGE SCALE GENOMIC DNA]</scope>
    <source>
        <strain evidence="9">1611_PpyrPB1</strain>
        <tissue evidence="9">Whole body</tissue>
    </source>
</reference>
<feature type="domain" description="RING-type" evidence="7">
    <location>
        <begin position="20"/>
        <end position="59"/>
    </location>
</feature>
<feature type="region of interest" description="Disordered" evidence="5">
    <location>
        <begin position="380"/>
        <end position="406"/>
    </location>
</feature>
<feature type="compositionally biased region" description="Basic and acidic residues" evidence="5">
    <location>
        <begin position="315"/>
        <end position="334"/>
    </location>
</feature>
<evidence type="ECO:0000313" key="8">
    <source>
        <dbReference type="EMBL" id="JAV92494.1"/>
    </source>
</evidence>
<evidence type="ECO:0000256" key="1">
    <source>
        <dbReference type="ARBA" id="ARBA00022723"/>
    </source>
</evidence>
<feature type="compositionally biased region" description="Basic residues" evidence="5">
    <location>
        <begin position="397"/>
        <end position="406"/>
    </location>
</feature>
<evidence type="ECO:0000256" key="4">
    <source>
        <dbReference type="PROSITE-ProRule" id="PRU00175"/>
    </source>
</evidence>
<dbReference type="InParanoid" id="A0A1Y1N3R0"/>
<dbReference type="InterPro" id="IPR001841">
    <property type="entry name" value="Znf_RING"/>
</dbReference>
<dbReference type="OrthoDB" id="4788989at2759"/>
<evidence type="ECO:0000259" key="7">
    <source>
        <dbReference type="PROSITE" id="PS50089"/>
    </source>
</evidence>
<gene>
    <name evidence="9" type="ORF">PPYR_09445</name>
</gene>
<keyword evidence="6" id="KW-0812">Transmembrane</keyword>
<evidence type="ECO:0000313" key="9">
    <source>
        <dbReference type="EMBL" id="KAB0798452.1"/>
    </source>
</evidence>
<evidence type="ECO:0000256" key="2">
    <source>
        <dbReference type="ARBA" id="ARBA00022771"/>
    </source>
</evidence>
<keyword evidence="10" id="KW-1185">Reference proteome</keyword>
<dbReference type="SUPFAM" id="SSF57850">
    <property type="entry name" value="RING/U-box"/>
    <property type="match status" value="1"/>
</dbReference>
<protein>
    <recommendedName>
        <fullName evidence="7">RING-type domain-containing protein</fullName>
    </recommendedName>
</protein>
<dbReference type="InterPro" id="IPR013083">
    <property type="entry name" value="Znf_RING/FYVE/PHD"/>
</dbReference>
<evidence type="ECO:0000256" key="3">
    <source>
        <dbReference type="ARBA" id="ARBA00022833"/>
    </source>
</evidence>
<reference evidence="8" key="1">
    <citation type="journal article" date="2016" name="Sci. Rep.">
        <title>Molecular characterization of firefly nuptial gifts: a multi-omics approach sheds light on postcopulatory sexual selection.</title>
        <authorList>
            <person name="Al-Wathiqui N."/>
            <person name="Fallon T.R."/>
            <person name="South A."/>
            <person name="Weng J.K."/>
            <person name="Lewis S.M."/>
        </authorList>
    </citation>
    <scope>NUCLEOTIDE SEQUENCE</scope>
</reference>
<dbReference type="AlphaFoldDB" id="A0A1Y1N3R0"/>
<dbReference type="Proteomes" id="UP000327044">
    <property type="component" value="Unassembled WGS sequence"/>
</dbReference>
<evidence type="ECO:0000256" key="5">
    <source>
        <dbReference type="SAM" id="MobiDB-lite"/>
    </source>
</evidence>
<name>A0A1Y1N3R0_PHOPY</name>
<keyword evidence="1" id="KW-0479">Metal-binding</keyword>
<dbReference type="GO" id="GO:0008270">
    <property type="term" value="F:zinc ion binding"/>
    <property type="evidence" value="ECO:0007669"/>
    <property type="project" value="UniProtKB-KW"/>
</dbReference>
<feature type="region of interest" description="Disordered" evidence="5">
    <location>
        <begin position="315"/>
        <end position="348"/>
    </location>
</feature>
<evidence type="ECO:0000313" key="10">
    <source>
        <dbReference type="Proteomes" id="UP000327044"/>
    </source>
</evidence>
<proteinExistence type="predicted"/>
<dbReference type="InterPro" id="IPR049548">
    <property type="entry name" value="Sina-like_RING"/>
</dbReference>
<dbReference type="EMBL" id="VVIM01000006">
    <property type="protein sequence ID" value="KAB0798452.1"/>
    <property type="molecule type" value="Genomic_DNA"/>
</dbReference>
<keyword evidence="2 4" id="KW-0863">Zinc-finger</keyword>
<dbReference type="PROSITE" id="PS50089">
    <property type="entry name" value="ZF_RING_2"/>
    <property type="match status" value="1"/>
</dbReference>
<dbReference type="Gene3D" id="3.30.40.10">
    <property type="entry name" value="Zinc/RING finger domain, C3HC4 (zinc finger)"/>
    <property type="match status" value="1"/>
</dbReference>
<evidence type="ECO:0000256" key="6">
    <source>
        <dbReference type="SAM" id="Phobius"/>
    </source>
</evidence>
<reference evidence="9" key="3">
    <citation type="submission" date="2019-08" db="EMBL/GenBank/DDBJ databases">
        <authorList>
            <consortium name="Photinus pyralis genome working group"/>
            <person name="Fallon T.R."/>
            <person name="Sander Lower S.E."/>
            <person name="Weng J.-K."/>
        </authorList>
    </citation>
    <scope>NUCLEOTIDE SEQUENCE</scope>
    <source>
        <strain evidence="9">1611_PpyrPB1</strain>
        <tissue evidence="9">Whole body</tissue>
    </source>
</reference>
<sequence length="406" mass="45968">MANYNIPQWGWRDLEDILQCHICMDIVQSPPGSIIEQCIHGHHICANCRARVENCPTCKCTYIGTRNFVVEELVKNFEILKNIMNLYEPLEEPPKDNTVQLNASAPAFDPTVTTTTTTANGPGKGIYPCRVDNCDVRLPASRLLNHVRSFHADKLTESALDGTGSFTKEWEFSFNTPKLINRMSFVIFVSGIGVVFLNIEILRTGHLAAFLRANMKYTQAQRCLASLEFYSENGSYLYSTQLVSVKDNIENMLNKKNCFVLTKHQLKALCVSRKFHLRLKLSRYDTITQLSTPNTEQIGIVALIRKGLCEEEKKNKPLKKTEKSNDKKTKKADVVNRNQPQSSASSTELFDKEKIIKDILDTIRNNGLISELFQNNSNLAHVNTPPVPPPTAPSKGPSRRRKNRRR</sequence>
<accession>A0A1Y1N3R0</accession>
<organism evidence="8">
    <name type="scientific">Photinus pyralis</name>
    <name type="common">Common eastern firefly</name>
    <name type="synonym">Lampyris pyralis</name>
    <dbReference type="NCBI Taxonomy" id="7054"/>
    <lineage>
        <taxon>Eukaryota</taxon>
        <taxon>Metazoa</taxon>
        <taxon>Ecdysozoa</taxon>
        <taxon>Arthropoda</taxon>
        <taxon>Hexapoda</taxon>
        <taxon>Insecta</taxon>
        <taxon>Pterygota</taxon>
        <taxon>Neoptera</taxon>
        <taxon>Endopterygota</taxon>
        <taxon>Coleoptera</taxon>
        <taxon>Polyphaga</taxon>
        <taxon>Elateriformia</taxon>
        <taxon>Elateroidea</taxon>
        <taxon>Lampyridae</taxon>
        <taxon>Lampyrinae</taxon>
        <taxon>Photinus</taxon>
    </lineage>
</organism>